<protein>
    <submittedName>
        <fullName evidence="1">Uncharacterized protein</fullName>
    </submittedName>
</protein>
<name>A0A438ISM0_VITVI</name>
<proteinExistence type="predicted"/>
<organism evidence="1 2">
    <name type="scientific">Vitis vinifera</name>
    <name type="common">Grape</name>
    <dbReference type="NCBI Taxonomy" id="29760"/>
    <lineage>
        <taxon>Eukaryota</taxon>
        <taxon>Viridiplantae</taxon>
        <taxon>Streptophyta</taxon>
        <taxon>Embryophyta</taxon>
        <taxon>Tracheophyta</taxon>
        <taxon>Spermatophyta</taxon>
        <taxon>Magnoliopsida</taxon>
        <taxon>eudicotyledons</taxon>
        <taxon>Gunneridae</taxon>
        <taxon>Pentapetalae</taxon>
        <taxon>rosids</taxon>
        <taxon>Vitales</taxon>
        <taxon>Vitaceae</taxon>
        <taxon>Viteae</taxon>
        <taxon>Vitis</taxon>
    </lineage>
</organism>
<evidence type="ECO:0000313" key="1">
    <source>
        <dbReference type="EMBL" id="RVW99710.1"/>
    </source>
</evidence>
<evidence type="ECO:0000313" key="2">
    <source>
        <dbReference type="Proteomes" id="UP000288805"/>
    </source>
</evidence>
<reference evidence="1 2" key="1">
    <citation type="journal article" date="2018" name="PLoS Genet.">
        <title>Population sequencing reveals clonal diversity and ancestral inbreeding in the grapevine cultivar Chardonnay.</title>
        <authorList>
            <person name="Roach M.J."/>
            <person name="Johnson D.L."/>
            <person name="Bohlmann J."/>
            <person name="van Vuuren H.J."/>
            <person name="Jones S.J."/>
            <person name="Pretorius I.S."/>
            <person name="Schmidt S.A."/>
            <person name="Borneman A.R."/>
        </authorList>
    </citation>
    <scope>NUCLEOTIDE SEQUENCE [LARGE SCALE GENOMIC DNA]</scope>
    <source>
        <strain evidence="2">cv. Chardonnay</strain>
        <tissue evidence="1">Leaf</tissue>
    </source>
</reference>
<dbReference type="EMBL" id="QGNW01000086">
    <property type="protein sequence ID" value="RVW99710.1"/>
    <property type="molecule type" value="Genomic_DNA"/>
</dbReference>
<sequence>MKITSCGPIFWIAKQHHPPRFWKVSNGTEVDIDTDSGDLCKCDSRLRSSKAQKSFAFSMEAEGSFSSPTGHFISNLSSVSSCLVSGKV</sequence>
<dbReference type="Proteomes" id="UP000288805">
    <property type="component" value="Unassembled WGS sequence"/>
</dbReference>
<dbReference type="AlphaFoldDB" id="A0A438ISM0"/>
<accession>A0A438ISM0</accession>
<comment type="caution">
    <text evidence="1">The sequence shown here is derived from an EMBL/GenBank/DDBJ whole genome shotgun (WGS) entry which is preliminary data.</text>
</comment>
<gene>
    <name evidence="1" type="ORF">CK203_021461</name>
</gene>